<dbReference type="InterPro" id="IPR036259">
    <property type="entry name" value="MFS_trans_sf"/>
</dbReference>
<comment type="subcellular location">
    <subcellularLocation>
        <location evidence="1">Cell membrane</location>
        <topology evidence="1">Multi-pass membrane protein</topology>
    </subcellularLocation>
</comment>
<dbReference type="PANTHER" id="PTHR43414">
    <property type="entry name" value="MULTIDRUG RESISTANCE PROTEIN MDTG"/>
    <property type="match status" value="1"/>
</dbReference>
<dbReference type="GO" id="GO:0005886">
    <property type="term" value="C:plasma membrane"/>
    <property type="evidence" value="ECO:0007669"/>
    <property type="project" value="UniProtKB-SubCell"/>
</dbReference>
<keyword evidence="10" id="KW-1185">Reference proteome</keyword>
<evidence type="ECO:0000313" key="9">
    <source>
        <dbReference type="EMBL" id="AYD41474.1"/>
    </source>
</evidence>
<feature type="transmembrane region" description="Helical" evidence="7">
    <location>
        <begin position="7"/>
        <end position="26"/>
    </location>
</feature>
<gene>
    <name evidence="9" type="ORF">D4Z93_11225</name>
</gene>
<dbReference type="Proteomes" id="UP000266301">
    <property type="component" value="Chromosome"/>
</dbReference>
<dbReference type="AlphaFoldDB" id="A0A386H778"/>
<feature type="transmembrane region" description="Helical" evidence="7">
    <location>
        <begin position="46"/>
        <end position="66"/>
    </location>
</feature>
<dbReference type="Gene3D" id="1.20.1250.20">
    <property type="entry name" value="MFS general substrate transporter like domains"/>
    <property type="match status" value="1"/>
</dbReference>
<accession>A0A386H778</accession>
<feature type="transmembrane region" description="Helical" evidence="7">
    <location>
        <begin position="247"/>
        <end position="272"/>
    </location>
</feature>
<feature type="transmembrane region" description="Helical" evidence="7">
    <location>
        <begin position="372"/>
        <end position="393"/>
    </location>
</feature>
<feature type="transmembrane region" description="Helical" evidence="7">
    <location>
        <begin position="341"/>
        <end position="366"/>
    </location>
</feature>
<dbReference type="InterPro" id="IPR001958">
    <property type="entry name" value="Tet-R_TetA/multi-R_MdtG-like"/>
</dbReference>
<keyword evidence="2" id="KW-0813">Transport</keyword>
<feature type="transmembrane region" description="Helical" evidence="7">
    <location>
        <begin position="206"/>
        <end position="227"/>
    </location>
</feature>
<evidence type="ECO:0000256" key="7">
    <source>
        <dbReference type="SAM" id="Phobius"/>
    </source>
</evidence>
<feature type="transmembrane region" description="Helical" evidence="7">
    <location>
        <begin position="78"/>
        <end position="97"/>
    </location>
</feature>
<feature type="transmembrane region" description="Helical" evidence="7">
    <location>
        <begin position="132"/>
        <end position="153"/>
    </location>
</feature>
<proteinExistence type="predicted"/>
<evidence type="ECO:0000256" key="6">
    <source>
        <dbReference type="ARBA" id="ARBA00023136"/>
    </source>
</evidence>
<dbReference type="InterPro" id="IPR020846">
    <property type="entry name" value="MFS_dom"/>
</dbReference>
<dbReference type="PANTHER" id="PTHR43414:SF6">
    <property type="entry name" value="MULTIDRUG RESISTANCE PROTEIN MDTG"/>
    <property type="match status" value="1"/>
</dbReference>
<evidence type="ECO:0000256" key="2">
    <source>
        <dbReference type="ARBA" id="ARBA00022448"/>
    </source>
</evidence>
<sequence>MKLWEINLYIVWFSQVLSLMSFNFGMPFLPFYIQQLGITSTNSVKLYSGILNAAPAITMAIMSPIWGIVSDKYGRKLMLIRAMLCASFIIGAMGIVMNINQLIILRLVQGVFTGTVTAAQILIAANTPKNKISYALGFLSSSTFIGQCIGPVIGGALAEWVGYRVSFIIGGILMFIDFLLVLFFVKEEKNVDVKDDEIRNRDKNKSLRTVFTTTALSMLVVIFFIRVGRSVFNPYIPIFVQEVRSTASGAAGITGVMNGVLALMTAMAGLTLSKLGDKYDKMKLLIIYLTLGAVISVPLIWITKLWLFTFVFGIMFFVTGGVEPVIMSITAENTPVDKRGVLFGVQGTIGSIGFAVAPLLGGAISIKYYTRAILVCIPIFLIISSICVLVVMIHKIKTDPNSKLDLRSIFKL</sequence>
<dbReference type="PROSITE" id="PS50850">
    <property type="entry name" value="MFS"/>
    <property type="match status" value="1"/>
</dbReference>
<evidence type="ECO:0000313" key="10">
    <source>
        <dbReference type="Proteomes" id="UP000266301"/>
    </source>
</evidence>
<evidence type="ECO:0000256" key="4">
    <source>
        <dbReference type="ARBA" id="ARBA00022692"/>
    </source>
</evidence>
<organism evidence="9 10">
    <name type="scientific">Clostridium fermenticellae</name>
    <dbReference type="NCBI Taxonomy" id="2068654"/>
    <lineage>
        <taxon>Bacteria</taxon>
        <taxon>Bacillati</taxon>
        <taxon>Bacillota</taxon>
        <taxon>Clostridia</taxon>
        <taxon>Eubacteriales</taxon>
        <taxon>Clostridiaceae</taxon>
        <taxon>Clostridium</taxon>
    </lineage>
</organism>
<keyword evidence="3" id="KW-1003">Cell membrane</keyword>
<evidence type="ECO:0000256" key="1">
    <source>
        <dbReference type="ARBA" id="ARBA00004651"/>
    </source>
</evidence>
<feature type="transmembrane region" description="Helical" evidence="7">
    <location>
        <begin position="284"/>
        <end position="302"/>
    </location>
</feature>
<evidence type="ECO:0000256" key="5">
    <source>
        <dbReference type="ARBA" id="ARBA00022989"/>
    </source>
</evidence>
<name>A0A386H778_9CLOT</name>
<dbReference type="GO" id="GO:0022857">
    <property type="term" value="F:transmembrane transporter activity"/>
    <property type="evidence" value="ECO:0007669"/>
    <property type="project" value="InterPro"/>
</dbReference>
<keyword evidence="5 7" id="KW-1133">Transmembrane helix</keyword>
<keyword evidence="4 7" id="KW-0812">Transmembrane</keyword>
<evidence type="ECO:0000259" key="8">
    <source>
        <dbReference type="PROSITE" id="PS50850"/>
    </source>
</evidence>
<feature type="transmembrane region" description="Helical" evidence="7">
    <location>
        <begin position="308"/>
        <end position="329"/>
    </location>
</feature>
<dbReference type="SUPFAM" id="SSF103473">
    <property type="entry name" value="MFS general substrate transporter"/>
    <property type="match status" value="1"/>
</dbReference>
<protein>
    <submittedName>
        <fullName evidence="9">MFS transporter</fullName>
    </submittedName>
</protein>
<evidence type="ECO:0000256" key="3">
    <source>
        <dbReference type="ARBA" id="ARBA00022475"/>
    </source>
</evidence>
<feature type="domain" description="Major facilitator superfamily (MFS) profile" evidence="8">
    <location>
        <begin position="7"/>
        <end position="402"/>
    </location>
</feature>
<reference evidence="9 10" key="1">
    <citation type="journal article" date="2019" name="Int. J. Syst. Evol. Microbiol.">
        <title>Clostridium fermenticellae sp. nov., isolated from the mud in a fermentation cellar for the production of the Chinese liquor, baijiu.</title>
        <authorList>
            <person name="Xu P.X."/>
            <person name="Chai L.J."/>
            <person name="Qiu T."/>
            <person name="Zhang X.J."/>
            <person name="Lu Z.M."/>
            <person name="Xiao C."/>
            <person name="Wang S.T."/>
            <person name="Shen C.H."/>
            <person name="Shi J.S."/>
            <person name="Xu Z.H."/>
        </authorList>
    </citation>
    <scope>NUCLEOTIDE SEQUENCE [LARGE SCALE GENOMIC DNA]</scope>
    <source>
        <strain evidence="9 10">JN500901</strain>
    </source>
</reference>
<feature type="transmembrane region" description="Helical" evidence="7">
    <location>
        <begin position="103"/>
        <end position="125"/>
    </location>
</feature>
<feature type="transmembrane region" description="Helical" evidence="7">
    <location>
        <begin position="165"/>
        <end position="185"/>
    </location>
</feature>
<dbReference type="KEGG" id="cfer:D4Z93_11225"/>
<dbReference type="Pfam" id="PF07690">
    <property type="entry name" value="MFS_1"/>
    <property type="match status" value="1"/>
</dbReference>
<dbReference type="OrthoDB" id="85643at2"/>
<dbReference type="EMBL" id="CP032416">
    <property type="protein sequence ID" value="AYD41474.1"/>
    <property type="molecule type" value="Genomic_DNA"/>
</dbReference>
<dbReference type="PRINTS" id="PR01035">
    <property type="entry name" value="TCRTETA"/>
</dbReference>
<dbReference type="InterPro" id="IPR011701">
    <property type="entry name" value="MFS"/>
</dbReference>
<keyword evidence="6 7" id="KW-0472">Membrane</keyword>